<evidence type="ECO:0000256" key="1">
    <source>
        <dbReference type="ARBA" id="ARBA00010820"/>
    </source>
</evidence>
<feature type="domain" description="Glabrous enhancer-binding protein-like DBD" evidence="3">
    <location>
        <begin position="132"/>
        <end position="223"/>
    </location>
</feature>
<dbReference type="InterPro" id="IPR007592">
    <property type="entry name" value="GEBP"/>
</dbReference>
<dbReference type="EMBL" id="PNBA02000009">
    <property type="protein sequence ID" value="KAG6414382.1"/>
    <property type="molecule type" value="Genomic_DNA"/>
</dbReference>
<evidence type="ECO:0000256" key="2">
    <source>
        <dbReference type="SAM" id="MobiDB-lite"/>
    </source>
</evidence>
<feature type="region of interest" description="Disordered" evidence="2">
    <location>
        <begin position="1"/>
        <end position="59"/>
    </location>
</feature>
<protein>
    <recommendedName>
        <fullName evidence="3">Glabrous enhancer-binding protein-like DBD domain-containing protein</fullName>
    </recommendedName>
</protein>
<accession>A0A8X8XK89</accession>
<dbReference type="Proteomes" id="UP000298416">
    <property type="component" value="Unassembled WGS sequence"/>
</dbReference>
<comment type="caution">
    <text evidence="4">The sequence shown here is derived from an EMBL/GenBank/DDBJ whole genome shotgun (WGS) entry which is preliminary data.</text>
</comment>
<keyword evidence="5" id="KW-1185">Reference proteome</keyword>
<reference evidence="4" key="2">
    <citation type="submission" date="2020-08" db="EMBL/GenBank/DDBJ databases">
        <title>Plant Genome Project.</title>
        <authorList>
            <person name="Zhang R.-G."/>
        </authorList>
    </citation>
    <scope>NUCLEOTIDE SEQUENCE</scope>
    <source>
        <strain evidence="4">Huo1</strain>
        <tissue evidence="4">Leaf</tissue>
    </source>
</reference>
<dbReference type="AlphaFoldDB" id="A0A8X8XK89"/>
<evidence type="ECO:0000259" key="3">
    <source>
        <dbReference type="Pfam" id="PF04504"/>
    </source>
</evidence>
<feature type="compositionally biased region" description="Acidic residues" evidence="2">
    <location>
        <begin position="11"/>
        <end position="26"/>
    </location>
</feature>
<sequence>MSRNRETPSDSSEEDDEVTSEEDSDSGLEPQQTQSAMARPLLRLPPPSSSSSPEESDTDLMQRPLAAKPMKEIRLKPVDDSNLRFMLVRVSHGINSSDAADVVTPKCDVEDARAALRDAKKSETSDRKSNRFQRIWSKDDEIVILKGMIDYLAKYKTDPTQDIGMFHSFIKEELQTYGSQMQLLDKIRRMKKKFEKKIKNGKEMTFSKPHEQSVYDLSKMIWGNKEKPVVVNSGMVRRSDRKKESEKAVEKKKRRVDLNYPGAMTMNEKLLMDGGDLFESGQGLNGEKEWKKLRVEELQNYLKQLEVRVAQTKLILAAMVKHS</sequence>
<proteinExistence type="inferred from homology"/>
<gene>
    <name evidence="4" type="ORF">SASPL_127104</name>
</gene>
<evidence type="ECO:0000313" key="5">
    <source>
        <dbReference type="Proteomes" id="UP000298416"/>
    </source>
</evidence>
<reference evidence="4" key="1">
    <citation type="submission" date="2018-01" db="EMBL/GenBank/DDBJ databases">
        <authorList>
            <person name="Mao J.F."/>
        </authorList>
    </citation>
    <scope>NUCLEOTIDE SEQUENCE</scope>
    <source>
        <strain evidence="4">Huo1</strain>
        <tissue evidence="4">Leaf</tissue>
    </source>
</reference>
<name>A0A8X8XK89_SALSN</name>
<dbReference type="GO" id="GO:0006355">
    <property type="term" value="P:regulation of DNA-templated transcription"/>
    <property type="evidence" value="ECO:0007669"/>
    <property type="project" value="InterPro"/>
</dbReference>
<comment type="similarity">
    <text evidence="1">Belongs to the GeBP family.</text>
</comment>
<dbReference type="GO" id="GO:0005634">
    <property type="term" value="C:nucleus"/>
    <property type="evidence" value="ECO:0007669"/>
    <property type="project" value="TreeGrafter"/>
</dbReference>
<dbReference type="Pfam" id="PF04504">
    <property type="entry name" value="GeBP-like_DBD"/>
    <property type="match status" value="1"/>
</dbReference>
<dbReference type="PANTHER" id="PTHR31662:SF33">
    <property type="entry name" value="DNA-BINDING STOREKEEPER PROTEIN TRANSCRIPTIONAL REGULATOR-LIKE PROTEIN"/>
    <property type="match status" value="1"/>
</dbReference>
<dbReference type="PANTHER" id="PTHR31662">
    <property type="entry name" value="BNAANNG10740D PROTEIN-RELATED"/>
    <property type="match status" value="1"/>
</dbReference>
<dbReference type="InterPro" id="IPR053932">
    <property type="entry name" value="GeBP-like_DBD"/>
</dbReference>
<organism evidence="4">
    <name type="scientific">Salvia splendens</name>
    <name type="common">Scarlet sage</name>
    <dbReference type="NCBI Taxonomy" id="180675"/>
    <lineage>
        <taxon>Eukaryota</taxon>
        <taxon>Viridiplantae</taxon>
        <taxon>Streptophyta</taxon>
        <taxon>Embryophyta</taxon>
        <taxon>Tracheophyta</taxon>
        <taxon>Spermatophyta</taxon>
        <taxon>Magnoliopsida</taxon>
        <taxon>eudicotyledons</taxon>
        <taxon>Gunneridae</taxon>
        <taxon>Pentapetalae</taxon>
        <taxon>asterids</taxon>
        <taxon>lamiids</taxon>
        <taxon>Lamiales</taxon>
        <taxon>Lamiaceae</taxon>
        <taxon>Nepetoideae</taxon>
        <taxon>Mentheae</taxon>
        <taxon>Salviinae</taxon>
        <taxon>Salvia</taxon>
        <taxon>Salvia subgen. Calosphace</taxon>
        <taxon>core Calosphace</taxon>
    </lineage>
</organism>
<evidence type="ECO:0000313" key="4">
    <source>
        <dbReference type="EMBL" id="KAG6414382.1"/>
    </source>
</evidence>
<dbReference type="OrthoDB" id="914121at2759"/>